<dbReference type="EMBL" id="JAXAFO010000025">
    <property type="protein sequence ID" value="MDX6850497.1"/>
    <property type="molecule type" value="Genomic_DNA"/>
</dbReference>
<keyword evidence="1" id="KW-1133">Transmembrane helix</keyword>
<protein>
    <recommendedName>
        <fullName evidence="4">Prepilin-type N-terminal cleavage/methylation domain-containing protein</fullName>
    </recommendedName>
</protein>
<accession>A0ABU4S022</accession>
<keyword evidence="1" id="KW-0812">Transmembrane</keyword>
<comment type="caution">
    <text evidence="2">The sequence shown here is derived from an EMBL/GenBank/DDBJ whole genome shotgun (WGS) entry which is preliminary data.</text>
</comment>
<proteinExistence type="predicted"/>
<evidence type="ECO:0008006" key="4">
    <source>
        <dbReference type="Google" id="ProtNLM"/>
    </source>
</evidence>
<sequence>MKKPFLPKRQAGITAVEIIVGLAVLALVLLYAVPKVNSMYESKQEESLISDISMLVAGAKKMRGIRSSYSGVSCNTIVSEKYASMPFTSCTGANPQGGDYTVSASGSTVTITATGLEANFCSRVENAIAPSSTTAACSGGTLTTTFRG</sequence>
<dbReference type="Proteomes" id="UP001273505">
    <property type="component" value="Unassembled WGS sequence"/>
</dbReference>
<feature type="transmembrane region" description="Helical" evidence="1">
    <location>
        <begin position="12"/>
        <end position="33"/>
    </location>
</feature>
<evidence type="ECO:0000313" key="3">
    <source>
        <dbReference type="Proteomes" id="UP001273505"/>
    </source>
</evidence>
<evidence type="ECO:0000313" key="2">
    <source>
        <dbReference type="EMBL" id="MDX6850497.1"/>
    </source>
</evidence>
<evidence type="ECO:0000256" key="1">
    <source>
        <dbReference type="SAM" id="Phobius"/>
    </source>
</evidence>
<reference evidence="2 3" key="1">
    <citation type="submission" date="2023-11" db="EMBL/GenBank/DDBJ databases">
        <title>Gilvimarinus fulvus sp. nov., isolated from the surface of Kelp.</title>
        <authorList>
            <person name="Sun Y.Y."/>
            <person name="Gong Y."/>
            <person name="Du Z.J."/>
        </authorList>
    </citation>
    <scope>NUCLEOTIDE SEQUENCE [LARGE SCALE GENOMIC DNA]</scope>
    <source>
        <strain evidence="2 3">SDUM040013</strain>
    </source>
</reference>
<keyword evidence="1" id="KW-0472">Membrane</keyword>
<keyword evidence="3" id="KW-1185">Reference proteome</keyword>
<dbReference type="InterPro" id="IPR045584">
    <property type="entry name" value="Pilin-like"/>
</dbReference>
<gene>
    <name evidence="2" type="ORF">SCD92_14085</name>
</gene>
<dbReference type="SUPFAM" id="SSF54523">
    <property type="entry name" value="Pili subunits"/>
    <property type="match status" value="1"/>
</dbReference>
<dbReference type="RefSeq" id="WP_302722249.1">
    <property type="nucleotide sequence ID" value="NZ_JAULRU010000514.1"/>
</dbReference>
<organism evidence="2 3">
    <name type="scientific">Gilvimarinus gilvus</name>
    <dbReference type="NCBI Taxonomy" id="3058038"/>
    <lineage>
        <taxon>Bacteria</taxon>
        <taxon>Pseudomonadati</taxon>
        <taxon>Pseudomonadota</taxon>
        <taxon>Gammaproteobacteria</taxon>
        <taxon>Cellvibrionales</taxon>
        <taxon>Cellvibrionaceae</taxon>
        <taxon>Gilvimarinus</taxon>
    </lineage>
</organism>
<name>A0ABU4S022_9GAMM</name>